<dbReference type="Gene3D" id="3.40.50.720">
    <property type="entry name" value="NAD(P)-binding Rossmann-like Domain"/>
    <property type="match status" value="1"/>
</dbReference>
<protein>
    <submittedName>
        <fullName evidence="2">Nucleoside-diphosphate-sugar epimerase</fullName>
    </submittedName>
</protein>
<dbReference type="PANTHER" id="PTHR43245">
    <property type="entry name" value="BIFUNCTIONAL POLYMYXIN RESISTANCE PROTEIN ARNA"/>
    <property type="match status" value="1"/>
</dbReference>
<proteinExistence type="predicted"/>
<dbReference type="Proteomes" id="UP000292136">
    <property type="component" value="Unassembled WGS sequence"/>
</dbReference>
<dbReference type="Pfam" id="PF01370">
    <property type="entry name" value="Epimerase"/>
    <property type="match status" value="1"/>
</dbReference>
<keyword evidence="3" id="KW-1185">Reference proteome</keyword>
<dbReference type="EMBL" id="SHKM01000002">
    <property type="protein sequence ID" value="RZT76308.1"/>
    <property type="molecule type" value="Genomic_DNA"/>
</dbReference>
<dbReference type="InterPro" id="IPR036291">
    <property type="entry name" value="NAD(P)-bd_dom_sf"/>
</dbReference>
<sequence length="319" mass="34587">MEVCITGGSGFIGKRLTAALLARGDQVRSLTRKSAGATGAPQGLSFHPGDLTDPQVALGGFLAGARVLFHCAGEINDAARMRPLHVDGTARLLAAARQQFAAGGQPLHWVQLSSVGAYGPDRRPDRRQPRIVDEETAPAPVGEYEVTKTEADQLVLDAAREGCITCTLLRPANVFGADMPNQSLRSMIAFIRKGLFFYIGPDDVVATYIHVDDVVETLLACGFDPRARGHVFNLSNDCAYGDLVNAIADAAGVRRPRLRLNETLVRRIVALASPFLRLPLTPERIDAMRVRTRYPVTKLQSVLGLAPRREVCDAIRELL</sequence>
<organism evidence="2 3">
    <name type="scientific">Azospira oryzae</name>
    <dbReference type="NCBI Taxonomy" id="146939"/>
    <lineage>
        <taxon>Bacteria</taxon>
        <taxon>Pseudomonadati</taxon>
        <taxon>Pseudomonadota</taxon>
        <taxon>Betaproteobacteria</taxon>
        <taxon>Rhodocyclales</taxon>
        <taxon>Rhodocyclaceae</taxon>
        <taxon>Azospira</taxon>
    </lineage>
</organism>
<evidence type="ECO:0000313" key="2">
    <source>
        <dbReference type="EMBL" id="RZT76308.1"/>
    </source>
</evidence>
<name>A0ABY0IPK4_9RHOO</name>
<dbReference type="RefSeq" id="WP_130459551.1">
    <property type="nucleotide sequence ID" value="NZ_SHKM01000002.1"/>
</dbReference>
<dbReference type="InterPro" id="IPR001509">
    <property type="entry name" value="Epimerase_deHydtase"/>
</dbReference>
<reference evidence="2 3" key="1">
    <citation type="submission" date="2019-02" db="EMBL/GenBank/DDBJ databases">
        <title>Genomic Encyclopedia of Type Strains, Phase IV (KMG-IV): sequencing the most valuable type-strain genomes for metagenomic binning, comparative biology and taxonomic classification.</title>
        <authorList>
            <person name="Goeker M."/>
        </authorList>
    </citation>
    <scope>NUCLEOTIDE SEQUENCE [LARGE SCALE GENOMIC DNA]</scope>
    <source>
        <strain evidence="2 3">DSM 21223</strain>
    </source>
</reference>
<gene>
    <name evidence="2" type="ORF">EV678_2183</name>
</gene>
<evidence type="ECO:0000313" key="3">
    <source>
        <dbReference type="Proteomes" id="UP000292136"/>
    </source>
</evidence>
<evidence type="ECO:0000259" key="1">
    <source>
        <dbReference type="Pfam" id="PF01370"/>
    </source>
</evidence>
<dbReference type="SUPFAM" id="SSF51735">
    <property type="entry name" value="NAD(P)-binding Rossmann-fold domains"/>
    <property type="match status" value="1"/>
</dbReference>
<dbReference type="PANTHER" id="PTHR43245:SF55">
    <property type="entry name" value="NAD(P)-BINDING DOMAIN-CONTAINING PROTEIN"/>
    <property type="match status" value="1"/>
</dbReference>
<comment type="caution">
    <text evidence="2">The sequence shown here is derived from an EMBL/GenBank/DDBJ whole genome shotgun (WGS) entry which is preliminary data.</text>
</comment>
<accession>A0ABY0IPK4</accession>
<feature type="domain" description="NAD-dependent epimerase/dehydratase" evidence="1">
    <location>
        <begin position="3"/>
        <end position="233"/>
    </location>
</feature>
<dbReference type="InterPro" id="IPR050177">
    <property type="entry name" value="Lipid_A_modif_metabolic_enz"/>
</dbReference>